<dbReference type="Proteomes" id="UP000676336">
    <property type="component" value="Unassembled WGS sequence"/>
</dbReference>
<accession>A0A8S3FEB9</accession>
<dbReference type="EMBL" id="CAJOBI010258653">
    <property type="protein sequence ID" value="CAF5117991.1"/>
    <property type="molecule type" value="Genomic_DNA"/>
</dbReference>
<organism evidence="2 3">
    <name type="scientific">Rotaria magnacalcarata</name>
    <dbReference type="NCBI Taxonomy" id="392030"/>
    <lineage>
        <taxon>Eukaryota</taxon>
        <taxon>Metazoa</taxon>
        <taxon>Spiralia</taxon>
        <taxon>Gnathifera</taxon>
        <taxon>Rotifera</taxon>
        <taxon>Eurotatoria</taxon>
        <taxon>Bdelloidea</taxon>
        <taxon>Philodinida</taxon>
        <taxon>Philodinidae</taxon>
        <taxon>Rotaria</taxon>
    </lineage>
</organism>
<evidence type="ECO:0000256" key="1">
    <source>
        <dbReference type="SAM" id="MobiDB-lite"/>
    </source>
</evidence>
<proteinExistence type="predicted"/>
<feature type="region of interest" description="Disordered" evidence="1">
    <location>
        <begin position="1"/>
        <end position="22"/>
    </location>
</feature>
<dbReference type="AlphaFoldDB" id="A0A8S3FEB9"/>
<protein>
    <submittedName>
        <fullName evidence="2">Uncharacterized protein</fullName>
    </submittedName>
</protein>
<gene>
    <name evidence="2" type="ORF">SMN809_LOCUS62384</name>
</gene>
<feature type="non-terminal residue" evidence="2">
    <location>
        <position position="22"/>
    </location>
</feature>
<reference evidence="2" key="1">
    <citation type="submission" date="2021-02" db="EMBL/GenBank/DDBJ databases">
        <authorList>
            <person name="Nowell W R."/>
        </authorList>
    </citation>
    <scope>NUCLEOTIDE SEQUENCE</scope>
</reference>
<comment type="caution">
    <text evidence="2">The sequence shown here is derived from an EMBL/GenBank/DDBJ whole genome shotgun (WGS) entry which is preliminary data.</text>
</comment>
<name>A0A8S3FEB9_9BILA</name>
<evidence type="ECO:0000313" key="3">
    <source>
        <dbReference type="Proteomes" id="UP000676336"/>
    </source>
</evidence>
<sequence>MELNRQSPPCPITTLSLDQIDQ</sequence>
<evidence type="ECO:0000313" key="2">
    <source>
        <dbReference type="EMBL" id="CAF5117991.1"/>
    </source>
</evidence>